<dbReference type="Ensembl" id="ENSMSIT00000042147.1">
    <property type="protein sequence ID" value="ENSMSIP00000033440.1"/>
    <property type="gene ID" value="ENSMSIG00000027976.1"/>
</dbReference>
<dbReference type="GeneTree" id="ENSGT00860000136337"/>
<keyword evidence="2" id="KW-1185">Reference proteome</keyword>
<dbReference type="AlphaFoldDB" id="A0A8C6IAI3"/>
<dbReference type="Proteomes" id="UP000694415">
    <property type="component" value="Unplaced"/>
</dbReference>
<proteinExistence type="predicted"/>
<sequence>MAPHIVHRGLKRKLLVVIYSLLPRNEVLFFPIMHIMGDTKPVNLLESFPIHRCQLLCDQNQEENIKYFCLWILCFLDYSSFSRLNRFGQHRNPLGYTTKVAS</sequence>
<accession>A0A8C6IAI3</accession>
<protein>
    <submittedName>
        <fullName evidence="1">Uncharacterized protein</fullName>
    </submittedName>
</protein>
<name>A0A8C6IAI3_MUSSI</name>
<reference evidence="1" key="1">
    <citation type="submission" date="2025-08" db="UniProtKB">
        <authorList>
            <consortium name="Ensembl"/>
        </authorList>
    </citation>
    <scope>IDENTIFICATION</scope>
</reference>
<organism evidence="1 2">
    <name type="scientific">Mus spicilegus</name>
    <name type="common">Mound-building mouse</name>
    <dbReference type="NCBI Taxonomy" id="10103"/>
    <lineage>
        <taxon>Eukaryota</taxon>
        <taxon>Metazoa</taxon>
        <taxon>Chordata</taxon>
        <taxon>Craniata</taxon>
        <taxon>Vertebrata</taxon>
        <taxon>Euteleostomi</taxon>
        <taxon>Mammalia</taxon>
        <taxon>Eutheria</taxon>
        <taxon>Euarchontoglires</taxon>
        <taxon>Glires</taxon>
        <taxon>Rodentia</taxon>
        <taxon>Myomorpha</taxon>
        <taxon>Muroidea</taxon>
        <taxon>Muridae</taxon>
        <taxon>Murinae</taxon>
        <taxon>Mus</taxon>
        <taxon>Mus</taxon>
    </lineage>
</organism>
<reference evidence="1" key="2">
    <citation type="submission" date="2025-09" db="UniProtKB">
        <authorList>
            <consortium name="Ensembl"/>
        </authorList>
    </citation>
    <scope>IDENTIFICATION</scope>
</reference>
<evidence type="ECO:0000313" key="1">
    <source>
        <dbReference type="Ensembl" id="ENSMSIP00000033440.1"/>
    </source>
</evidence>
<evidence type="ECO:0000313" key="2">
    <source>
        <dbReference type="Proteomes" id="UP000694415"/>
    </source>
</evidence>